<dbReference type="GO" id="GO:0016787">
    <property type="term" value="F:hydrolase activity"/>
    <property type="evidence" value="ECO:0007669"/>
    <property type="project" value="UniProtKB-KW"/>
</dbReference>
<sequence>MDKKSVKELLNYILFSIRLINDRFKNISKSEEFVHDTTGLEKLDAISMRIQTIGEAIKNILKRNNSILTEVKEKGYWNNIVKFREIVSHHY</sequence>
<evidence type="ECO:0000313" key="4">
    <source>
        <dbReference type="EMBL" id="RKX72465.1"/>
    </source>
</evidence>
<dbReference type="Pfam" id="PF01934">
    <property type="entry name" value="HepT-like"/>
    <property type="match status" value="1"/>
</dbReference>
<evidence type="ECO:0000256" key="3">
    <source>
        <dbReference type="ARBA" id="ARBA00022801"/>
    </source>
</evidence>
<name>A0A660SNR6_UNCT6</name>
<feature type="non-terminal residue" evidence="4">
    <location>
        <position position="91"/>
    </location>
</feature>
<evidence type="ECO:0008006" key="6">
    <source>
        <dbReference type="Google" id="ProtNLM"/>
    </source>
</evidence>
<keyword evidence="3" id="KW-0378">Hydrolase</keyword>
<dbReference type="EMBL" id="QNBD01000018">
    <property type="protein sequence ID" value="RKX72465.1"/>
    <property type="molecule type" value="Genomic_DNA"/>
</dbReference>
<evidence type="ECO:0000256" key="1">
    <source>
        <dbReference type="ARBA" id="ARBA00022649"/>
    </source>
</evidence>
<dbReference type="GO" id="GO:0004540">
    <property type="term" value="F:RNA nuclease activity"/>
    <property type="evidence" value="ECO:0007669"/>
    <property type="project" value="InterPro"/>
</dbReference>
<evidence type="ECO:0000256" key="2">
    <source>
        <dbReference type="ARBA" id="ARBA00022722"/>
    </source>
</evidence>
<accession>A0A660SNR6</accession>
<gene>
    <name evidence="4" type="ORF">DRP43_00685</name>
</gene>
<dbReference type="AlphaFoldDB" id="A0A660SNR6"/>
<dbReference type="Proteomes" id="UP000271125">
    <property type="component" value="Unassembled WGS sequence"/>
</dbReference>
<organism evidence="4 5">
    <name type="scientific">candidate division TA06 bacterium</name>
    <dbReference type="NCBI Taxonomy" id="2250710"/>
    <lineage>
        <taxon>Bacteria</taxon>
        <taxon>Bacteria division TA06</taxon>
    </lineage>
</organism>
<proteinExistence type="predicted"/>
<dbReference type="GO" id="GO:0110001">
    <property type="term" value="C:toxin-antitoxin complex"/>
    <property type="evidence" value="ECO:0007669"/>
    <property type="project" value="InterPro"/>
</dbReference>
<reference evidence="4 5" key="1">
    <citation type="submission" date="2018-06" db="EMBL/GenBank/DDBJ databases">
        <title>Extensive metabolic versatility and redundancy in microbially diverse, dynamic hydrothermal sediments.</title>
        <authorList>
            <person name="Dombrowski N."/>
            <person name="Teske A."/>
            <person name="Baker B.J."/>
        </authorList>
    </citation>
    <scope>NUCLEOTIDE SEQUENCE [LARGE SCALE GENOMIC DNA]</scope>
    <source>
        <strain evidence="4">B10_G13</strain>
    </source>
</reference>
<protein>
    <recommendedName>
        <fullName evidence="6">DUF86 domain-containing protein</fullName>
    </recommendedName>
</protein>
<comment type="caution">
    <text evidence="4">The sequence shown here is derived from an EMBL/GenBank/DDBJ whole genome shotgun (WGS) entry which is preliminary data.</text>
</comment>
<keyword evidence="2" id="KW-0540">Nuclease</keyword>
<dbReference type="InterPro" id="IPR008201">
    <property type="entry name" value="HepT-like"/>
</dbReference>
<keyword evidence="1" id="KW-1277">Toxin-antitoxin system</keyword>
<evidence type="ECO:0000313" key="5">
    <source>
        <dbReference type="Proteomes" id="UP000271125"/>
    </source>
</evidence>